<evidence type="ECO:0000313" key="2">
    <source>
        <dbReference type="Proteomes" id="UP000314294"/>
    </source>
</evidence>
<keyword evidence="2" id="KW-1185">Reference proteome</keyword>
<dbReference type="AlphaFoldDB" id="A0A4Z2JFL4"/>
<protein>
    <submittedName>
        <fullName evidence="1">Uncharacterized protein</fullName>
    </submittedName>
</protein>
<reference evidence="1 2" key="1">
    <citation type="submission" date="2019-03" db="EMBL/GenBank/DDBJ databases">
        <title>First draft genome of Liparis tanakae, snailfish: a comprehensive survey of snailfish specific genes.</title>
        <authorList>
            <person name="Kim W."/>
            <person name="Song I."/>
            <person name="Jeong J.-H."/>
            <person name="Kim D."/>
            <person name="Kim S."/>
            <person name="Ryu S."/>
            <person name="Song J.Y."/>
            <person name="Lee S.K."/>
        </authorList>
    </citation>
    <scope>NUCLEOTIDE SEQUENCE [LARGE SCALE GENOMIC DNA]</scope>
    <source>
        <tissue evidence="1">Muscle</tissue>
    </source>
</reference>
<gene>
    <name evidence="1" type="ORF">EYF80_000924</name>
</gene>
<accession>A0A4Z2JFL4</accession>
<sequence length="75" mass="7905">MMVMGGGDRSLNTVTRSLLKATASTLHQLTGWLTSSNTDKLCFLKLLQCGLPSHLLSLLPFGASPCQTAGITSIV</sequence>
<evidence type="ECO:0000313" key="1">
    <source>
        <dbReference type="EMBL" id="TNN89045.1"/>
    </source>
</evidence>
<comment type="caution">
    <text evidence="1">The sequence shown here is derived from an EMBL/GenBank/DDBJ whole genome shotgun (WGS) entry which is preliminary data.</text>
</comment>
<dbReference type="EMBL" id="SRLO01000003">
    <property type="protein sequence ID" value="TNN89045.1"/>
    <property type="molecule type" value="Genomic_DNA"/>
</dbReference>
<dbReference type="Proteomes" id="UP000314294">
    <property type="component" value="Unassembled WGS sequence"/>
</dbReference>
<name>A0A4Z2JFL4_9TELE</name>
<organism evidence="1 2">
    <name type="scientific">Liparis tanakae</name>
    <name type="common">Tanaka's snailfish</name>
    <dbReference type="NCBI Taxonomy" id="230148"/>
    <lineage>
        <taxon>Eukaryota</taxon>
        <taxon>Metazoa</taxon>
        <taxon>Chordata</taxon>
        <taxon>Craniata</taxon>
        <taxon>Vertebrata</taxon>
        <taxon>Euteleostomi</taxon>
        <taxon>Actinopterygii</taxon>
        <taxon>Neopterygii</taxon>
        <taxon>Teleostei</taxon>
        <taxon>Neoteleostei</taxon>
        <taxon>Acanthomorphata</taxon>
        <taxon>Eupercaria</taxon>
        <taxon>Perciformes</taxon>
        <taxon>Cottioidei</taxon>
        <taxon>Cottales</taxon>
        <taxon>Liparidae</taxon>
        <taxon>Liparis</taxon>
    </lineage>
</organism>
<proteinExistence type="predicted"/>